<name>A0A0D9NRP5_METAN</name>
<feature type="chain" id="PRO_5012655606" description="Apple domain-containing protein" evidence="2">
    <location>
        <begin position="16"/>
        <end position="165"/>
    </location>
</feature>
<keyword evidence="2" id="KW-0732">Signal</keyword>
<dbReference type="Proteomes" id="UP000054544">
    <property type="component" value="Unassembled WGS sequence"/>
</dbReference>
<evidence type="ECO:0000256" key="1">
    <source>
        <dbReference type="SAM" id="MobiDB-lite"/>
    </source>
</evidence>
<dbReference type="OrthoDB" id="5149762at2759"/>
<reference evidence="4" key="1">
    <citation type="journal article" date="2014" name="BMC Genomics">
        <title>The genome sequence of the biocontrol fungus Metarhizium anisopliae and comparative genomics of Metarhizium species.</title>
        <authorList>
            <person name="Pattemore J.A."/>
            <person name="Hane J.K."/>
            <person name="Williams A.H."/>
            <person name="Wilson B.A."/>
            <person name="Stodart B.J."/>
            <person name="Ash G.J."/>
        </authorList>
    </citation>
    <scope>NUCLEOTIDE SEQUENCE [LARGE SCALE GENOMIC DNA]</scope>
    <source>
        <strain evidence="4">BRIP 53293</strain>
    </source>
</reference>
<dbReference type="EMBL" id="KE384750">
    <property type="protein sequence ID" value="KJK75295.1"/>
    <property type="molecule type" value="Genomic_DNA"/>
</dbReference>
<evidence type="ECO:0008006" key="5">
    <source>
        <dbReference type="Google" id="ProtNLM"/>
    </source>
</evidence>
<evidence type="ECO:0000313" key="3">
    <source>
        <dbReference type="EMBL" id="KJK75295.1"/>
    </source>
</evidence>
<organism evidence="3 4">
    <name type="scientific">Metarhizium anisopliae BRIP 53293</name>
    <dbReference type="NCBI Taxonomy" id="1291518"/>
    <lineage>
        <taxon>Eukaryota</taxon>
        <taxon>Fungi</taxon>
        <taxon>Dikarya</taxon>
        <taxon>Ascomycota</taxon>
        <taxon>Pezizomycotina</taxon>
        <taxon>Sordariomycetes</taxon>
        <taxon>Hypocreomycetidae</taxon>
        <taxon>Hypocreales</taxon>
        <taxon>Clavicipitaceae</taxon>
        <taxon>Metarhizium</taxon>
    </lineage>
</organism>
<evidence type="ECO:0000313" key="4">
    <source>
        <dbReference type="Proteomes" id="UP000054544"/>
    </source>
</evidence>
<sequence length="165" mass="18093">MLALSLLLCAAGVKAMLGMEISSIQISDNQYFCPENCAFQGAYFGINQRVCALKELVVQLNTTGMANPDPRLKYNCAEAALTTRPREKGEEADHCRPKELDKSLPIDGQCSSFKFGDSKDNVEVRPVEQLSEVLKLLGLPASQEAQGCKEATDRAAQIEPRQRSL</sequence>
<proteinExistence type="predicted"/>
<dbReference type="AlphaFoldDB" id="A0A0D9NRP5"/>
<feature type="region of interest" description="Disordered" evidence="1">
    <location>
        <begin position="144"/>
        <end position="165"/>
    </location>
</feature>
<keyword evidence="4" id="KW-1185">Reference proteome</keyword>
<protein>
    <recommendedName>
        <fullName evidence="5">Apple domain-containing protein</fullName>
    </recommendedName>
</protein>
<evidence type="ECO:0000256" key="2">
    <source>
        <dbReference type="SAM" id="SignalP"/>
    </source>
</evidence>
<feature type="signal peptide" evidence="2">
    <location>
        <begin position="1"/>
        <end position="15"/>
    </location>
</feature>
<gene>
    <name evidence="3" type="ORF">H634G_09313</name>
</gene>
<accession>A0A0D9NRP5</accession>